<evidence type="ECO:0000256" key="1">
    <source>
        <dbReference type="SAM" id="MobiDB-lite"/>
    </source>
</evidence>
<proteinExistence type="predicted"/>
<dbReference type="AlphaFoldDB" id="A0A1H5PNH5"/>
<sequence>MTIGYGPVGSVLTEQPPSGHQRARHPERGTSASPPAPLAVTTPPGYPEPDSNRHALVGSMVYEVVYDDPHGNPMLAFADGQWFDVTSFAPRPVSVRHALRRDPAWSGAVVQTICLWMRSNPNHERSFDLATELALAVGELARQRR</sequence>
<accession>A0A1H5PNH5</accession>
<dbReference type="STRING" id="561176.SAMN04488561_4965"/>
<evidence type="ECO:0000313" key="2">
    <source>
        <dbReference type="EMBL" id="SEF15452.1"/>
    </source>
</evidence>
<gene>
    <name evidence="2" type="ORF">SAMN04488561_4965</name>
</gene>
<evidence type="ECO:0000313" key="3">
    <source>
        <dbReference type="Proteomes" id="UP000181980"/>
    </source>
</evidence>
<name>A0A1H5PNH5_9ACTN</name>
<feature type="region of interest" description="Disordered" evidence="1">
    <location>
        <begin position="1"/>
        <end position="52"/>
    </location>
</feature>
<dbReference type="Proteomes" id="UP000181980">
    <property type="component" value="Unassembled WGS sequence"/>
</dbReference>
<keyword evidence="3" id="KW-1185">Reference proteome</keyword>
<protein>
    <submittedName>
        <fullName evidence="2">Uncharacterized protein</fullName>
    </submittedName>
</protein>
<organism evidence="2 3">
    <name type="scientific">Jiangella alba</name>
    <dbReference type="NCBI Taxonomy" id="561176"/>
    <lineage>
        <taxon>Bacteria</taxon>
        <taxon>Bacillati</taxon>
        <taxon>Actinomycetota</taxon>
        <taxon>Actinomycetes</taxon>
        <taxon>Jiangellales</taxon>
        <taxon>Jiangellaceae</taxon>
        <taxon>Jiangella</taxon>
    </lineage>
</organism>
<dbReference type="RefSeq" id="WP_069109200.1">
    <property type="nucleotide sequence ID" value="NZ_FNUC01000004.1"/>
</dbReference>
<dbReference type="EMBL" id="FNUC01000004">
    <property type="protein sequence ID" value="SEF15452.1"/>
    <property type="molecule type" value="Genomic_DNA"/>
</dbReference>
<reference evidence="3" key="1">
    <citation type="submission" date="2016-10" db="EMBL/GenBank/DDBJ databases">
        <authorList>
            <person name="Varghese N."/>
            <person name="Submissions S."/>
        </authorList>
    </citation>
    <scope>NUCLEOTIDE SEQUENCE [LARGE SCALE GENOMIC DNA]</scope>
    <source>
        <strain evidence="3">DSM 45237</strain>
    </source>
</reference>
<dbReference type="OrthoDB" id="4350614at2"/>